<accession>A0ABW4MV47</accession>
<gene>
    <name evidence="1" type="ORF">ACFSFW_23535</name>
</gene>
<organism evidence="1 2">
    <name type="scientific">Fredinandcohnia salidurans</name>
    <dbReference type="NCBI Taxonomy" id="2595041"/>
    <lineage>
        <taxon>Bacteria</taxon>
        <taxon>Bacillati</taxon>
        <taxon>Bacillota</taxon>
        <taxon>Bacilli</taxon>
        <taxon>Bacillales</taxon>
        <taxon>Bacillaceae</taxon>
        <taxon>Fredinandcohnia</taxon>
    </lineage>
</organism>
<name>A0ABW4MV47_9BACI</name>
<comment type="caution">
    <text evidence="1">The sequence shown here is derived from an EMBL/GenBank/DDBJ whole genome shotgun (WGS) entry which is preliminary data.</text>
</comment>
<sequence length="82" mass="9494">MIFNVEQIAAAIHVINKHAKIECEHSNFYQIKDEILKILIKTGQAQKIGLDLYKNVRNGQRKVLTSVQIGTFTFTQHQQMRI</sequence>
<dbReference type="Proteomes" id="UP001597227">
    <property type="component" value="Unassembled WGS sequence"/>
</dbReference>
<dbReference type="InterPro" id="IPR025552">
    <property type="entry name" value="YkyB"/>
</dbReference>
<evidence type="ECO:0000313" key="1">
    <source>
        <dbReference type="EMBL" id="MFD1781623.1"/>
    </source>
</evidence>
<protein>
    <submittedName>
        <fullName evidence="1">YkyB family protein</fullName>
    </submittedName>
</protein>
<evidence type="ECO:0000313" key="2">
    <source>
        <dbReference type="Proteomes" id="UP001597227"/>
    </source>
</evidence>
<proteinExistence type="predicted"/>
<dbReference type="EMBL" id="JBHUEK010000034">
    <property type="protein sequence ID" value="MFD1781623.1"/>
    <property type="molecule type" value="Genomic_DNA"/>
</dbReference>
<keyword evidence="2" id="KW-1185">Reference proteome</keyword>
<dbReference type="Pfam" id="PF14177">
    <property type="entry name" value="YkyB"/>
    <property type="match status" value="1"/>
</dbReference>
<reference evidence="2" key="1">
    <citation type="journal article" date="2019" name="Int. J. Syst. Evol. Microbiol.">
        <title>The Global Catalogue of Microorganisms (GCM) 10K type strain sequencing project: providing services to taxonomists for standard genome sequencing and annotation.</title>
        <authorList>
            <consortium name="The Broad Institute Genomics Platform"/>
            <consortium name="The Broad Institute Genome Sequencing Center for Infectious Disease"/>
            <person name="Wu L."/>
            <person name="Ma J."/>
        </authorList>
    </citation>
    <scope>NUCLEOTIDE SEQUENCE [LARGE SCALE GENOMIC DNA]</scope>
    <source>
        <strain evidence="2">CCUG 15531</strain>
    </source>
</reference>
<dbReference type="RefSeq" id="WP_388042042.1">
    <property type="nucleotide sequence ID" value="NZ_JBHUEK010000034.1"/>
</dbReference>